<proteinExistence type="inferred from homology"/>
<keyword evidence="10" id="KW-1185">Reference proteome</keyword>
<evidence type="ECO:0000256" key="3">
    <source>
        <dbReference type="ARBA" id="ARBA00022723"/>
    </source>
</evidence>
<dbReference type="PANTHER" id="PTHR34405">
    <property type="entry name" value="CRISPR-ASSOCIATED ENDORIBONUCLEASE CAS2"/>
    <property type="match status" value="1"/>
</dbReference>
<dbReference type="GO" id="GO:0004521">
    <property type="term" value="F:RNA endonuclease activity"/>
    <property type="evidence" value="ECO:0007669"/>
    <property type="project" value="InterPro"/>
</dbReference>
<dbReference type="KEGG" id="mvn:Mevan_0115"/>
<dbReference type="STRING" id="406327.Mevan_0115"/>
<dbReference type="GO" id="GO:0051607">
    <property type="term" value="P:defense response to virus"/>
    <property type="evidence" value="ECO:0007669"/>
    <property type="project" value="UniProtKB-UniRule"/>
</dbReference>
<dbReference type="eggNOG" id="arCOG04194">
    <property type="taxonomic scope" value="Archaea"/>
</dbReference>
<dbReference type="Pfam" id="PF09827">
    <property type="entry name" value="CRISPR_Cas2"/>
    <property type="match status" value="1"/>
</dbReference>
<evidence type="ECO:0000256" key="1">
    <source>
        <dbReference type="ARBA" id="ARBA00001946"/>
    </source>
</evidence>
<dbReference type="EMBL" id="CP000742">
    <property type="protein sequence ID" value="ABR54028.1"/>
    <property type="molecule type" value="Genomic_DNA"/>
</dbReference>
<accession>A6UNF6</accession>
<keyword evidence="2 8" id="KW-0540">Nuclease</keyword>
<evidence type="ECO:0000256" key="7">
    <source>
        <dbReference type="ARBA" id="ARBA00023118"/>
    </source>
</evidence>
<gene>
    <name evidence="8" type="primary">cas2</name>
    <name evidence="9" type="ordered locus">Mevan_0115</name>
</gene>
<dbReference type="Gene3D" id="3.30.70.240">
    <property type="match status" value="1"/>
</dbReference>
<dbReference type="GO" id="GO:0043571">
    <property type="term" value="P:maintenance of CRISPR repeat elements"/>
    <property type="evidence" value="ECO:0007669"/>
    <property type="project" value="UniProtKB-UniRule"/>
</dbReference>
<evidence type="ECO:0000256" key="4">
    <source>
        <dbReference type="ARBA" id="ARBA00022759"/>
    </source>
</evidence>
<feature type="binding site" evidence="8">
    <location>
        <position position="8"/>
    </location>
    <ligand>
        <name>Mg(2+)</name>
        <dbReference type="ChEBI" id="CHEBI:18420"/>
        <note>catalytic</note>
    </ligand>
</feature>
<reference evidence="9" key="1">
    <citation type="submission" date="2007-06" db="EMBL/GenBank/DDBJ databases">
        <title>Complete sequence of Methanococcus vannielii SB.</title>
        <authorList>
            <consortium name="US DOE Joint Genome Institute"/>
            <person name="Copeland A."/>
            <person name="Lucas S."/>
            <person name="Lapidus A."/>
            <person name="Barry K."/>
            <person name="Glavina del Rio T."/>
            <person name="Dalin E."/>
            <person name="Tice H."/>
            <person name="Pitluck S."/>
            <person name="Chain P."/>
            <person name="Malfatti S."/>
            <person name="Shin M."/>
            <person name="Vergez L."/>
            <person name="Schmutz J."/>
            <person name="Larimer F."/>
            <person name="Land M."/>
            <person name="Hauser L."/>
            <person name="Kyrpides N."/>
            <person name="Anderson I."/>
            <person name="Sieprawska-Lupa M."/>
            <person name="Whitman W.B."/>
            <person name="Richardson P."/>
        </authorList>
    </citation>
    <scope>NUCLEOTIDE SEQUENCE [LARGE SCALE GENOMIC DNA]</scope>
    <source>
        <strain evidence="9">SB</strain>
    </source>
</reference>
<name>A6UNF6_METVS</name>
<dbReference type="InterPro" id="IPR021127">
    <property type="entry name" value="CRISPR_associated_Cas2"/>
</dbReference>
<keyword evidence="7 8" id="KW-0051">Antiviral defense</keyword>
<dbReference type="RefSeq" id="WP_011971932.1">
    <property type="nucleotide sequence ID" value="NC_009634.1"/>
</dbReference>
<evidence type="ECO:0000256" key="6">
    <source>
        <dbReference type="ARBA" id="ARBA00022842"/>
    </source>
</evidence>
<dbReference type="HOGENOM" id="CLU_161124_2_0_2"/>
<keyword evidence="3 8" id="KW-0479">Metal-binding</keyword>
<dbReference type="EC" id="3.1.-.-" evidence="8"/>
<comment type="cofactor">
    <cofactor evidence="1 8">
        <name>Mg(2+)</name>
        <dbReference type="ChEBI" id="CHEBI:18420"/>
    </cofactor>
</comment>
<comment type="similarity">
    <text evidence="8">Belongs to the CRISPR-associated endoribonuclease Cas2 protein family.</text>
</comment>
<comment type="function">
    <text evidence="8">CRISPR (clustered regularly interspaced short palindromic repeat), is an adaptive immune system that provides protection against mobile genetic elements (viruses, transposable elements and conjugative plasmids). CRISPR clusters contain sequences complementary to antecedent mobile elements and target invading nucleic acids. CRISPR clusters are transcribed and processed into CRISPR RNA (crRNA). Functions as a ssRNA-specific endoribonuclease. Involved in the integration of spacer DNA into the CRISPR cassette.</text>
</comment>
<keyword evidence="6 8" id="KW-0460">Magnesium</keyword>
<dbReference type="SUPFAM" id="SSF143430">
    <property type="entry name" value="TTP0101/SSO1404-like"/>
    <property type="match status" value="1"/>
</dbReference>
<dbReference type="OrthoDB" id="75992at2157"/>
<evidence type="ECO:0000313" key="10">
    <source>
        <dbReference type="Proteomes" id="UP000001107"/>
    </source>
</evidence>
<dbReference type="Proteomes" id="UP000001107">
    <property type="component" value="Chromosome"/>
</dbReference>
<evidence type="ECO:0000313" key="9">
    <source>
        <dbReference type="EMBL" id="ABR54028.1"/>
    </source>
</evidence>
<dbReference type="GeneID" id="5324698"/>
<sequence length="96" mass="11162">MIYFLIYDISGNKARNRVINYSKNIGLYRIQKSVFSGNTSIENINVLKEKIRKTIDLETDSVFIFGVSKDQMDKFEVIGQDFDRELINGEITTKFL</sequence>
<dbReference type="PANTHER" id="PTHR34405:SF3">
    <property type="entry name" value="CRISPR-ASSOCIATED ENDORIBONUCLEASE CAS2 3"/>
    <property type="match status" value="1"/>
</dbReference>
<keyword evidence="4 8" id="KW-0255">Endonuclease</keyword>
<evidence type="ECO:0000256" key="5">
    <source>
        <dbReference type="ARBA" id="ARBA00022801"/>
    </source>
</evidence>
<dbReference type="NCBIfam" id="TIGR01573">
    <property type="entry name" value="cas2"/>
    <property type="match status" value="1"/>
</dbReference>
<dbReference type="GO" id="GO:0016787">
    <property type="term" value="F:hydrolase activity"/>
    <property type="evidence" value="ECO:0007669"/>
    <property type="project" value="UniProtKB-KW"/>
</dbReference>
<dbReference type="AlphaFoldDB" id="A6UNF6"/>
<keyword evidence="5 8" id="KW-0378">Hydrolase</keyword>
<dbReference type="GO" id="GO:0046872">
    <property type="term" value="F:metal ion binding"/>
    <property type="evidence" value="ECO:0007669"/>
    <property type="project" value="UniProtKB-UniRule"/>
</dbReference>
<evidence type="ECO:0000256" key="2">
    <source>
        <dbReference type="ARBA" id="ARBA00022722"/>
    </source>
</evidence>
<protein>
    <recommendedName>
        <fullName evidence="8">CRISPR-associated endoribonuclease Cas2</fullName>
        <ecNumber evidence="8">3.1.-.-</ecNumber>
    </recommendedName>
</protein>
<dbReference type="InterPro" id="IPR019199">
    <property type="entry name" value="Virulence_VapD/CRISPR_Cas2"/>
</dbReference>
<organism evidence="9 10">
    <name type="scientific">Methanococcus vannielii (strain ATCC 35089 / DSM 1224 / JCM 13029 / OCM 148 / SB)</name>
    <dbReference type="NCBI Taxonomy" id="406327"/>
    <lineage>
        <taxon>Archaea</taxon>
        <taxon>Methanobacteriati</taxon>
        <taxon>Methanobacteriota</taxon>
        <taxon>Methanomada group</taxon>
        <taxon>Methanococci</taxon>
        <taxon>Methanococcales</taxon>
        <taxon>Methanococcaceae</taxon>
        <taxon>Methanococcus</taxon>
    </lineage>
</organism>
<dbReference type="HAMAP" id="MF_01471">
    <property type="entry name" value="Cas2"/>
    <property type="match status" value="1"/>
</dbReference>
<dbReference type="CDD" id="cd09725">
    <property type="entry name" value="Cas2_I_II_III"/>
    <property type="match status" value="1"/>
</dbReference>
<evidence type="ECO:0000256" key="8">
    <source>
        <dbReference type="HAMAP-Rule" id="MF_01471"/>
    </source>
</evidence>
<comment type="subunit">
    <text evidence="8">Homodimer, forms a heterotetramer with a Cas1 homodimer.</text>
</comment>